<keyword evidence="8" id="KW-1185">Reference proteome</keyword>
<dbReference type="InterPro" id="IPR029064">
    <property type="entry name" value="Ribosomal_eL30-like_sf"/>
</dbReference>
<reference evidence="7" key="1">
    <citation type="submission" date="2009-08" db="EMBL/GenBank/DDBJ databases">
        <title>Annotation of Salpingoeca rosetta.</title>
        <authorList>
            <consortium name="The Broad Institute Genome Sequencing Platform"/>
            <person name="Russ C."/>
            <person name="Cuomo C."/>
            <person name="Burger G."/>
            <person name="Gray M.W."/>
            <person name="Holland P.W.H."/>
            <person name="King N."/>
            <person name="Lang F.B.F."/>
            <person name="Roger A.J."/>
            <person name="Ruiz-Trillo I."/>
            <person name="Young S.K."/>
            <person name="Zeng Q."/>
            <person name="Gargeya S."/>
            <person name="Alvarado L."/>
            <person name="Berlin A."/>
            <person name="Chapman S.B."/>
            <person name="Chen Z."/>
            <person name="Freedman E."/>
            <person name="Gellesch M."/>
            <person name="Goldberg J."/>
            <person name="Griggs A."/>
            <person name="Gujja S."/>
            <person name="Heilman E."/>
            <person name="Heiman D."/>
            <person name="Howarth C."/>
            <person name="Mehta T."/>
            <person name="Neiman D."/>
            <person name="Pearson M."/>
            <person name="Roberts A."/>
            <person name="Saif S."/>
            <person name="Shea T."/>
            <person name="Shenoy N."/>
            <person name="Sisk P."/>
            <person name="Stolte C."/>
            <person name="Sykes S."/>
            <person name="White J."/>
            <person name="Yandava C."/>
            <person name="Haas B."/>
            <person name="Nusbaum C."/>
            <person name="Birren B."/>
        </authorList>
    </citation>
    <scope>NUCLEOTIDE SEQUENCE [LARGE SCALE GENOMIC DNA]</scope>
    <source>
        <strain evidence="7">ATCC 50818</strain>
    </source>
</reference>
<evidence type="ECO:0000256" key="5">
    <source>
        <dbReference type="RuleBase" id="RU000670"/>
    </source>
</evidence>
<evidence type="ECO:0000313" key="8">
    <source>
        <dbReference type="Proteomes" id="UP000007799"/>
    </source>
</evidence>
<dbReference type="PANTHER" id="PTHR11843">
    <property type="entry name" value="40S RIBOSOMAL PROTEIN S12"/>
    <property type="match status" value="1"/>
</dbReference>
<dbReference type="InterPro" id="IPR047860">
    <property type="entry name" value="Ribosomal_eS12_CS"/>
</dbReference>
<dbReference type="GeneID" id="16067560"/>
<dbReference type="InterPro" id="IPR004037">
    <property type="entry name" value="Ribosomal_eL8-like_CS"/>
</dbReference>
<dbReference type="SUPFAM" id="SSF55315">
    <property type="entry name" value="L30e-like"/>
    <property type="match status" value="1"/>
</dbReference>
<dbReference type="GO" id="GO:0005840">
    <property type="term" value="C:ribosome"/>
    <property type="evidence" value="ECO:0007669"/>
    <property type="project" value="UniProtKB-KW"/>
</dbReference>
<dbReference type="GO" id="GO:0042254">
    <property type="term" value="P:ribosome biogenesis"/>
    <property type="evidence" value="ECO:0007669"/>
    <property type="project" value="InterPro"/>
</dbReference>
<dbReference type="FunCoup" id="F2TWG0">
    <property type="interactions" value="1576"/>
</dbReference>
<dbReference type="RefSeq" id="XP_004998975.1">
    <property type="nucleotide sequence ID" value="XM_004998918.1"/>
</dbReference>
<dbReference type="GO" id="GO:1990904">
    <property type="term" value="C:ribonucleoprotein complex"/>
    <property type="evidence" value="ECO:0007669"/>
    <property type="project" value="UniProtKB-KW"/>
</dbReference>
<dbReference type="Proteomes" id="UP000007799">
    <property type="component" value="Unassembled WGS sequence"/>
</dbReference>
<proteinExistence type="inferred from homology"/>
<dbReference type="OMA" id="CAEHQIP"/>
<keyword evidence="3 5" id="KW-0689">Ribosomal protein</keyword>
<accession>F2TWG0</accession>
<gene>
    <name evidence="7" type="ORF">PTSG_00426</name>
</gene>
<keyword evidence="4 5" id="KW-0687">Ribonucleoprotein</keyword>
<sequence length="141" mass="15432">MAEEQQTMDTTPEQVETPAVEAELTNEEALRLVLRDAVHSDGIVRGLREVAKTISRGDAIFAVVANDCDEKNITKLIEALCAERKVPFVTVESKKQLGEWAGLCKIDKDGNPRKVVKCSCVAVKALPDSRALAKLRESLKA</sequence>
<dbReference type="InParanoid" id="F2TWG0"/>
<dbReference type="PROSITE" id="PS01082">
    <property type="entry name" value="RIBOSOMAL_L7AE"/>
    <property type="match status" value="1"/>
</dbReference>
<evidence type="ECO:0000256" key="3">
    <source>
        <dbReference type="ARBA" id="ARBA00022980"/>
    </source>
</evidence>
<dbReference type="InterPro" id="IPR000530">
    <property type="entry name" value="Ribosomal_eS12"/>
</dbReference>
<evidence type="ECO:0000256" key="1">
    <source>
        <dbReference type="ARBA" id="ARBA00005824"/>
    </source>
</evidence>
<dbReference type="OrthoDB" id="10249311at2759"/>
<evidence type="ECO:0000259" key="6">
    <source>
        <dbReference type="Pfam" id="PF01248"/>
    </source>
</evidence>
<dbReference type="EMBL" id="GL832955">
    <property type="protein sequence ID" value="EGD72406.1"/>
    <property type="molecule type" value="Genomic_DNA"/>
</dbReference>
<dbReference type="AlphaFoldDB" id="F2TWG0"/>
<protein>
    <recommendedName>
        <fullName evidence="5">40S ribosomal protein S12</fullName>
    </recommendedName>
</protein>
<dbReference type="InterPro" id="IPR004038">
    <property type="entry name" value="Ribosomal_eL8/eL30/eS12/Gad45"/>
</dbReference>
<dbReference type="GO" id="GO:0003735">
    <property type="term" value="F:structural constituent of ribosome"/>
    <property type="evidence" value="ECO:0007669"/>
    <property type="project" value="InterPro"/>
</dbReference>
<dbReference type="KEGG" id="sre:PTSG_00426"/>
<feature type="domain" description="Ribosomal protein eL8/eL30/eS12/Gadd45" evidence="6">
    <location>
        <begin position="29"/>
        <end position="122"/>
    </location>
</feature>
<dbReference type="eggNOG" id="KOG3406">
    <property type="taxonomic scope" value="Eukaryota"/>
</dbReference>
<name>F2TWG0_SALR5</name>
<dbReference type="PRINTS" id="PR00972">
    <property type="entry name" value="RIBSOMALS12E"/>
</dbReference>
<organism evidence="8">
    <name type="scientific">Salpingoeca rosetta (strain ATCC 50818 / BSB-021)</name>
    <dbReference type="NCBI Taxonomy" id="946362"/>
    <lineage>
        <taxon>Eukaryota</taxon>
        <taxon>Choanoflagellata</taxon>
        <taxon>Craspedida</taxon>
        <taxon>Salpingoecidae</taxon>
        <taxon>Salpingoeca</taxon>
    </lineage>
</organism>
<comment type="similarity">
    <text evidence="1 5">Belongs to the eukaryotic ribosomal protein eS12 family.</text>
</comment>
<evidence type="ECO:0000313" key="7">
    <source>
        <dbReference type="EMBL" id="EGD72406.1"/>
    </source>
</evidence>
<evidence type="ECO:0000256" key="4">
    <source>
        <dbReference type="ARBA" id="ARBA00023274"/>
    </source>
</evidence>
<dbReference type="PROSITE" id="PS01189">
    <property type="entry name" value="RIBOSOMAL_S12E"/>
    <property type="match status" value="1"/>
</dbReference>
<dbReference type="Pfam" id="PF01248">
    <property type="entry name" value="Ribosomal_L7Ae"/>
    <property type="match status" value="1"/>
</dbReference>
<dbReference type="STRING" id="946362.F2TWG0"/>
<dbReference type="GO" id="GO:0006412">
    <property type="term" value="P:translation"/>
    <property type="evidence" value="ECO:0007669"/>
    <property type="project" value="InterPro"/>
</dbReference>
<dbReference type="Gene3D" id="3.30.1330.30">
    <property type="match status" value="1"/>
</dbReference>
<comment type="similarity">
    <text evidence="2">Belongs to the eukaryotic ribosomal protein eL8 family.</text>
</comment>
<evidence type="ECO:0000256" key="2">
    <source>
        <dbReference type="ARBA" id="ARBA00007337"/>
    </source>
</evidence>